<dbReference type="Pfam" id="PF01556">
    <property type="entry name" value="DnaJ_C"/>
    <property type="match status" value="1"/>
</dbReference>
<dbReference type="OrthoDB" id="10256793at2759"/>
<dbReference type="InterPro" id="IPR008971">
    <property type="entry name" value="HSP40/DnaJ_pept-bd"/>
</dbReference>
<dbReference type="Gene3D" id="2.60.260.20">
    <property type="entry name" value="Urease metallochaperone UreE, N-terminal domain"/>
    <property type="match status" value="1"/>
</dbReference>
<dbReference type="PANTHER" id="PTHR44145">
    <property type="entry name" value="DNAJ HOMOLOG SUBFAMILY A MEMBER 3, MITOCHONDRIAL"/>
    <property type="match status" value="1"/>
</dbReference>
<dbReference type="Pfam" id="PF00226">
    <property type="entry name" value="DnaJ"/>
    <property type="match status" value="1"/>
</dbReference>
<evidence type="ECO:0000256" key="1">
    <source>
        <dbReference type="ARBA" id="ARBA00023186"/>
    </source>
</evidence>
<dbReference type="SUPFAM" id="SSF46565">
    <property type="entry name" value="Chaperone J-domain"/>
    <property type="match status" value="1"/>
</dbReference>
<dbReference type="GeneID" id="19011208"/>
<evidence type="ECO:0000313" key="5">
    <source>
        <dbReference type="Proteomes" id="UP000198341"/>
    </source>
</evidence>
<proteinExistence type="predicted"/>
<dbReference type="GO" id="GO:0051082">
    <property type="term" value="F:unfolded protein binding"/>
    <property type="evidence" value="ECO:0007669"/>
    <property type="project" value="InterPro"/>
</dbReference>
<dbReference type="EMBL" id="FO082263">
    <property type="protein sequence ID" value="CCO20175.1"/>
    <property type="molecule type" value="Genomic_DNA"/>
</dbReference>
<feature type="compositionally biased region" description="Basic and acidic residues" evidence="2">
    <location>
        <begin position="1"/>
        <end position="10"/>
    </location>
</feature>
<dbReference type="PRINTS" id="PR00625">
    <property type="entry name" value="JDOMAIN"/>
</dbReference>
<dbReference type="Gene3D" id="1.10.287.110">
    <property type="entry name" value="DnaJ domain"/>
    <property type="match status" value="1"/>
</dbReference>
<evidence type="ECO:0000313" key="4">
    <source>
        <dbReference type="EMBL" id="CCO20175.1"/>
    </source>
</evidence>
<sequence>MAARTARDTDENNTNGEEESCYDILGVSPQASEKEIRKAYRLLALKYHPDKYRGPSDDEKKKADVAKKFASMTVAFDCLSDPLKRLKYDRENAVNGLEKSDVLINVTFKESINGCTKLAMVPFKTVCVKCNGTGKGGVACANCTVLTRGSCRTCFGKGVLGNNGGTMNEDEICKKCKGIGAVDDFFQNRVEVPKNPKQNQRVKIQGRETYAVIYTMPSKKFRKCHSNEHDVRTTLQLTALEAKEGGFFEVETLHGKETVYVEDGTEDGAEKILEKQGIEKKGNQIVSIEVLPPPVVEEDKEEEGNEEEGEEKGGEKRKADLEEEEEEDVQKLLAEKKRKLLEKLNSS</sequence>
<reference evidence="4 5" key="1">
    <citation type="submission" date="2011-10" db="EMBL/GenBank/DDBJ databases">
        <authorList>
            <person name="Genoscope - CEA"/>
        </authorList>
    </citation>
    <scope>NUCLEOTIDE SEQUENCE [LARGE SCALE GENOMIC DNA]</scope>
    <source>
        <strain evidence="4 5">RCC 1105</strain>
    </source>
</reference>
<dbReference type="Proteomes" id="UP000198341">
    <property type="component" value="Chromosome 16"/>
</dbReference>
<feature type="region of interest" description="Disordered" evidence="2">
    <location>
        <begin position="1"/>
        <end position="21"/>
    </location>
</feature>
<dbReference type="InterPro" id="IPR018253">
    <property type="entry name" value="DnaJ_domain_CS"/>
</dbReference>
<dbReference type="InterPro" id="IPR001623">
    <property type="entry name" value="DnaJ_domain"/>
</dbReference>
<feature type="region of interest" description="Disordered" evidence="2">
    <location>
        <begin position="284"/>
        <end position="329"/>
    </location>
</feature>
<dbReference type="RefSeq" id="XP_007508558.1">
    <property type="nucleotide sequence ID" value="XM_007508496.1"/>
</dbReference>
<dbReference type="InterPro" id="IPR051938">
    <property type="entry name" value="Apopto_cytoskel_mod"/>
</dbReference>
<organism evidence="4 5">
    <name type="scientific">Bathycoccus prasinos</name>
    <dbReference type="NCBI Taxonomy" id="41875"/>
    <lineage>
        <taxon>Eukaryota</taxon>
        <taxon>Viridiplantae</taxon>
        <taxon>Chlorophyta</taxon>
        <taxon>Mamiellophyceae</taxon>
        <taxon>Mamiellales</taxon>
        <taxon>Bathycoccaceae</taxon>
        <taxon>Bathycoccus</taxon>
    </lineage>
</organism>
<dbReference type="STRING" id="41875.K8F5R4"/>
<dbReference type="InterPro" id="IPR002939">
    <property type="entry name" value="DnaJ_C"/>
</dbReference>
<keyword evidence="1" id="KW-0143">Chaperone</keyword>
<feature type="compositionally biased region" description="Basic and acidic residues" evidence="2">
    <location>
        <begin position="311"/>
        <end position="320"/>
    </location>
</feature>
<dbReference type="PROSITE" id="PS00636">
    <property type="entry name" value="DNAJ_1"/>
    <property type="match status" value="1"/>
</dbReference>
<feature type="domain" description="J" evidence="3">
    <location>
        <begin position="20"/>
        <end position="92"/>
    </location>
</feature>
<feature type="compositionally biased region" description="Acidic residues" evidence="2">
    <location>
        <begin position="296"/>
        <end position="310"/>
    </location>
</feature>
<dbReference type="PANTHER" id="PTHR44145:SF3">
    <property type="entry name" value="DNAJ HOMOLOG SUBFAMILY A MEMBER 3, MITOCHONDRIAL"/>
    <property type="match status" value="1"/>
</dbReference>
<accession>K8F5R4</accession>
<evidence type="ECO:0000259" key="3">
    <source>
        <dbReference type="PROSITE" id="PS50076"/>
    </source>
</evidence>
<dbReference type="KEGG" id="bpg:Bathy16g01350"/>
<dbReference type="InterPro" id="IPR036869">
    <property type="entry name" value="J_dom_sf"/>
</dbReference>
<dbReference type="PROSITE" id="PS50076">
    <property type="entry name" value="DNAJ_2"/>
    <property type="match status" value="1"/>
</dbReference>
<dbReference type="SUPFAM" id="SSF49493">
    <property type="entry name" value="HSP40/DnaJ peptide-binding domain"/>
    <property type="match status" value="1"/>
</dbReference>
<gene>
    <name evidence="4" type="ordered locus">Bathy16g01350</name>
</gene>
<evidence type="ECO:0000256" key="2">
    <source>
        <dbReference type="SAM" id="MobiDB-lite"/>
    </source>
</evidence>
<protein>
    <recommendedName>
        <fullName evidence="3">J domain-containing protein</fullName>
    </recommendedName>
</protein>
<dbReference type="SMART" id="SM00271">
    <property type="entry name" value="DnaJ"/>
    <property type="match status" value="1"/>
</dbReference>
<dbReference type="eggNOG" id="KOG0715">
    <property type="taxonomic scope" value="Eukaryota"/>
</dbReference>
<dbReference type="CDD" id="cd06257">
    <property type="entry name" value="DnaJ"/>
    <property type="match status" value="1"/>
</dbReference>
<keyword evidence="5" id="KW-1185">Reference proteome</keyword>
<name>K8F5R4_9CHLO</name>
<dbReference type="AlphaFoldDB" id="K8F5R4"/>
<dbReference type="GO" id="GO:0006457">
    <property type="term" value="P:protein folding"/>
    <property type="evidence" value="ECO:0007669"/>
    <property type="project" value="InterPro"/>
</dbReference>